<feature type="transmembrane region" description="Helical" evidence="5">
    <location>
        <begin position="63"/>
        <end position="84"/>
    </location>
</feature>
<feature type="transmembrane region" description="Helical" evidence="5">
    <location>
        <begin position="180"/>
        <end position="205"/>
    </location>
</feature>
<name>A0A7C3UY58_9BACT</name>
<evidence type="ECO:0000256" key="4">
    <source>
        <dbReference type="ARBA" id="ARBA00023136"/>
    </source>
</evidence>
<sequence length="272" mass="29291">MRFRKVAAFFVRDLLWDLSYPLSFFWRGSSILFNLVTFYFLGHLVAGSGSAAGYLSAYGGGNYFPFVLVGLALGAFQGVALTSISSAIQYGMYTGTLEAMLVTPTSLTTIVFSSVLYQFVSALLTILLYVVFGATLFGFSVAKTDFLSAAVMLALSLLAHLPMGIFSASFLLIFKRGDPITSLIGSFSALLGGVYFPVSVLPGWLQSVSFFLPFTPALEGLRQAVLNGRSLLELGTQVVILGLFAVILLPISLAVFTYAIHQAKRLGTLSQF</sequence>
<keyword evidence="4 5" id="KW-0472">Membrane</keyword>
<comment type="caution">
    <text evidence="7">The sequence shown here is derived from an EMBL/GenBank/DDBJ whole genome shotgun (WGS) entry which is preliminary data.</text>
</comment>
<feature type="transmembrane region" description="Helical" evidence="5">
    <location>
        <begin position="24"/>
        <end position="42"/>
    </location>
</feature>
<reference evidence="7" key="1">
    <citation type="journal article" date="2020" name="mSystems">
        <title>Genome- and Community-Level Interaction Insights into Carbon Utilization and Element Cycling Functions of Hydrothermarchaeota in Hydrothermal Sediment.</title>
        <authorList>
            <person name="Zhou Z."/>
            <person name="Liu Y."/>
            <person name="Xu W."/>
            <person name="Pan J."/>
            <person name="Luo Z.H."/>
            <person name="Li M."/>
        </authorList>
    </citation>
    <scope>NUCLEOTIDE SEQUENCE [LARGE SCALE GENOMIC DNA]</scope>
    <source>
        <strain evidence="7">SpSt-897</strain>
    </source>
</reference>
<proteinExistence type="inferred from homology"/>
<evidence type="ECO:0000259" key="6">
    <source>
        <dbReference type="PROSITE" id="PS51012"/>
    </source>
</evidence>
<accession>A0A7C3UY58</accession>
<dbReference type="Pfam" id="PF01061">
    <property type="entry name" value="ABC2_membrane"/>
    <property type="match status" value="1"/>
</dbReference>
<protein>
    <recommendedName>
        <fullName evidence="5">Transport permease protein</fullName>
    </recommendedName>
</protein>
<dbReference type="PANTHER" id="PTHR43229">
    <property type="entry name" value="NODULATION PROTEIN J"/>
    <property type="match status" value="1"/>
</dbReference>
<keyword evidence="3 5" id="KW-1133">Transmembrane helix</keyword>
<dbReference type="GO" id="GO:0005886">
    <property type="term" value="C:plasma membrane"/>
    <property type="evidence" value="ECO:0007669"/>
    <property type="project" value="UniProtKB-SubCell"/>
</dbReference>
<keyword evidence="5" id="KW-0813">Transport</keyword>
<feature type="transmembrane region" description="Helical" evidence="5">
    <location>
        <begin position="146"/>
        <end position="173"/>
    </location>
</feature>
<feature type="transmembrane region" description="Helical" evidence="5">
    <location>
        <begin position="119"/>
        <end position="140"/>
    </location>
</feature>
<feature type="domain" description="ABC transmembrane type-2" evidence="6">
    <location>
        <begin position="22"/>
        <end position="259"/>
    </location>
</feature>
<dbReference type="PANTHER" id="PTHR43229:SF2">
    <property type="entry name" value="NODULATION PROTEIN J"/>
    <property type="match status" value="1"/>
</dbReference>
<evidence type="ECO:0000256" key="2">
    <source>
        <dbReference type="ARBA" id="ARBA00022692"/>
    </source>
</evidence>
<dbReference type="AlphaFoldDB" id="A0A7C3UY58"/>
<dbReference type="InterPro" id="IPR047817">
    <property type="entry name" value="ABC2_TM_bact-type"/>
</dbReference>
<evidence type="ECO:0000256" key="5">
    <source>
        <dbReference type="RuleBase" id="RU361157"/>
    </source>
</evidence>
<dbReference type="PROSITE" id="PS51012">
    <property type="entry name" value="ABC_TM2"/>
    <property type="match status" value="1"/>
</dbReference>
<dbReference type="GO" id="GO:0140359">
    <property type="term" value="F:ABC-type transporter activity"/>
    <property type="evidence" value="ECO:0007669"/>
    <property type="project" value="InterPro"/>
</dbReference>
<evidence type="ECO:0000256" key="3">
    <source>
        <dbReference type="ARBA" id="ARBA00022989"/>
    </source>
</evidence>
<feature type="transmembrane region" description="Helical" evidence="5">
    <location>
        <begin position="238"/>
        <end position="260"/>
    </location>
</feature>
<dbReference type="InterPro" id="IPR013525">
    <property type="entry name" value="ABC2_TM"/>
</dbReference>
<comment type="similarity">
    <text evidence="5">Belongs to the ABC-2 integral membrane protein family.</text>
</comment>
<evidence type="ECO:0000313" key="7">
    <source>
        <dbReference type="EMBL" id="HGF34438.1"/>
    </source>
</evidence>
<feature type="transmembrane region" description="Helical" evidence="5">
    <location>
        <begin position="90"/>
        <end position="112"/>
    </location>
</feature>
<organism evidence="7">
    <name type="scientific">Desulfobacca acetoxidans</name>
    <dbReference type="NCBI Taxonomy" id="60893"/>
    <lineage>
        <taxon>Bacteria</taxon>
        <taxon>Pseudomonadati</taxon>
        <taxon>Thermodesulfobacteriota</taxon>
        <taxon>Desulfobaccia</taxon>
        <taxon>Desulfobaccales</taxon>
        <taxon>Desulfobaccaceae</taxon>
        <taxon>Desulfobacca</taxon>
    </lineage>
</organism>
<dbReference type="EMBL" id="DTMF01000211">
    <property type="protein sequence ID" value="HGF34438.1"/>
    <property type="molecule type" value="Genomic_DNA"/>
</dbReference>
<keyword evidence="5" id="KW-1003">Cell membrane</keyword>
<gene>
    <name evidence="7" type="ORF">ENW96_08635</name>
</gene>
<keyword evidence="2 5" id="KW-0812">Transmembrane</keyword>
<comment type="subcellular location">
    <subcellularLocation>
        <location evidence="5">Cell membrane</location>
        <topology evidence="5">Multi-pass membrane protein</topology>
    </subcellularLocation>
    <subcellularLocation>
        <location evidence="1">Membrane</location>
        <topology evidence="1">Multi-pass membrane protein</topology>
    </subcellularLocation>
</comment>
<dbReference type="InterPro" id="IPR051784">
    <property type="entry name" value="Nod_factor_ABC_transporter"/>
</dbReference>
<evidence type="ECO:0000256" key="1">
    <source>
        <dbReference type="ARBA" id="ARBA00004141"/>
    </source>
</evidence>